<dbReference type="Proteomes" id="UP001595898">
    <property type="component" value="Unassembled WGS sequence"/>
</dbReference>
<dbReference type="RefSeq" id="WP_250142614.1">
    <property type="nucleotide sequence ID" value="NZ_JALIQP010000008.1"/>
</dbReference>
<dbReference type="InterPro" id="IPR016181">
    <property type="entry name" value="Acyl_CoA_acyltransferase"/>
</dbReference>
<organism evidence="2 3">
    <name type="scientific">Halosolutus amylolyticus</name>
    <dbReference type="NCBI Taxonomy" id="2932267"/>
    <lineage>
        <taxon>Archaea</taxon>
        <taxon>Methanobacteriati</taxon>
        <taxon>Methanobacteriota</taxon>
        <taxon>Stenosarchaea group</taxon>
        <taxon>Halobacteria</taxon>
        <taxon>Halobacteriales</taxon>
        <taxon>Natrialbaceae</taxon>
        <taxon>Halosolutus</taxon>
    </lineage>
</organism>
<dbReference type="SUPFAM" id="SSF55729">
    <property type="entry name" value="Acyl-CoA N-acyltransferases (Nat)"/>
    <property type="match status" value="1"/>
</dbReference>
<keyword evidence="2" id="KW-0012">Acyltransferase</keyword>
<accession>A0ABD5PMI8</accession>
<dbReference type="InterPro" id="IPR038740">
    <property type="entry name" value="BioF2-like_GNAT_dom"/>
</dbReference>
<dbReference type="EMBL" id="JBHSFA010000004">
    <property type="protein sequence ID" value="MFC4541752.1"/>
    <property type="molecule type" value="Genomic_DNA"/>
</dbReference>
<dbReference type="Gene3D" id="3.40.630.30">
    <property type="match status" value="1"/>
</dbReference>
<dbReference type="GO" id="GO:0016746">
    <property type="term" value="F:acyltransferase activity"/>
    <property type="evidence" value="ECO:0007669"/>
    <property type="project" value="UniProtKB-KW"/>
</dbReference>
<dbReference type="Pfam" id="PF13480">
    <property type="entry name" value="Acetyltransf_6"/>
    <property type="match status" value="1"/>
</dbReference>
<sequence>METEEITLDEWERALPASGTEVFHVPAALSVVENHTDGDLRLFAGYKGQQPVALLPVFVSERSLGARTVGKTVFSPPLGLGIPRLGPVIDPMSPKRRKRERINGEFATSVLDSLDVDRRTTLFRMVTPLDDSDPRPYRWNGLNVTPEFTYVVDVSTGDLEDVMGSFSKSLRNEMRRWEELDLSIECEGIDAALRVYEDVVDQYAEFDESAPMTRSFLREFLTELPDDRWRVYVARTPDGEYASGIITLFSDDIAYYWQGGVAASYESVSVNNLLHRAILEDLLSDPALDTITGYDLVGANTERLCDYKGKFNGELRQYYVVESAGLEMQLAKSAYRTVSGSLTKG</sequence>
<evidence type="ECO:0000259" key="1">
    <source>
        <dbReference type="Pfam" id="PF13480"/>
    </source>
</evidence>
<evidence type="ECO:0000313" key="3">
    <source>
        <dbReference type="Proteomes" id="UP001595898"/>
    </source>
</evidence>
<dbReference type="PANTHER" id="PTHR36174:SF1">
    <property type="entry name" value="LIPID II:GLYCINE GLYCYLTRANSFERASE"/>
    <property type="match status" value="1"/>
</dbReference>
<dbReference type="AlphaFoldDB" id="A0ABD5PMI8"/>
<dbReference type="PANTHER" id="PTHR36174">
    <property type="entry name" value="LIPID II:GLYCINE GLYCYLTRANSFERASE"/>
    <property type="match status" value="1"/>
</dbReference>
<feature type="domain" description="BioF2-like acetyltransferase" evidence="1">
    <location>
        <begin position="165"/>
        <end position="308"/>
    </location>
</feature>
<reference evidence="2 3" key="1">
    <citation type="journal article" date="2019" name="Int. J. Syst. Evol. Microbiol.">
        <title>The Global Catalogue of Microorganisms (GCM) 10K type strain sequencing project: providing services to taxonomists for standard genome sequencing and annotation.</title>
        <authorList>
            <consortium name="The Broad Institute Genomics Platform"/>
            <consortium name="The Broad Institute Genome Sequencing Center for Infectious Disease"/>
            <person name="Wu L."/>
            <person name="Ma J."/>
        </authorList>
    </citation>
    <scope>NUCLEOTIDE SEQUENCE [LARGE SCALE GENOMIC DNA]</scope>
    <source>
        <strain evidence="2 3">WLHS5</strain>
    </source>
</reference>
<proteinExistence type="predicted"/>
<keyword evidence="2" id="KW-0808">Transferase</keyword>
<protein>
    <submittedName>
        <fullName evidence="2">GNAT family N-acetyltransferase</fullName>
        <ecNumber evidence="2">2.3.1.-</ecNumber>
    </submittedName>
</protein>
<keyword evidence="3" id="KW-1185">Reference proteome</keyword>
<dbReference type="InterPro" id="IPR050644">
    <property type="entry name" value="PG_Glycine_Bridge_Synth"/>
</dbReference>
<comment type="caution">
    <text evidence="2">The sequence shown here is derived from an EMBL/GenBank/DDBJ whole genome shotgun (WGS) entry which is preliminary data.</text>
</comment>
<name>A0ABD5PMI8_9EURY</name>
<dbReference type="EC" id="2.3.1.-" evidence="2"/>
<evidence type="ECO:0000313" key="2">
    <source>
        <dbReference type="EMBL" id="MFC4541752.1"/>
    </source>
</evidence>
<gene>
    <name evidence="2" type="ORF">ACFO5R_07410</name>
</gene>